<reference evidence="2" key="1">
    <citation type="journal article" date="2019" name="Int. J. Syst. Evol. Microbiol.">
        <title>The Global Catalogue of Microorganisms (GCM) 10K type strain sequencing project: providing services to taxonomists for standard genome sequencing and annotation.</title>
        <authorList>
            <consortium name="The Broad Institute Genomics Platform"/>
            <consortium name="The Broad Institute Genome Sequencing Center for Infectious Disease"/>
            <person name="Wu L."/>
            <person name="Ma J."/>
        </authorList>
    </citation>
    <scope>NUCLEOTIDE SEQUENCE [LARGE SCALE GENOMIC DNA]</scope>
    <source>
        <strain evidence="2">CCM 9110</strain>
    </source>
</reference>
<sequence length="40" mass="4140">MRKVETTAQDDGKTAAQVPAEASVISASSLPFFDQSGNLA</sequence>
<organism evidence="1 2">
    <name type="scientific">Lacticaseibacillus suilingensis</name>
    <dbReference type="NCBI Taxonomy" id="2799577"/>
    <lineage>
        <taxon>Bacteria</taxon>
        <taxon>Bacillati</taxon>
        <taxon>Bacillota</taxon>
        <taxon>Bacilli</taxon>
        <taxon>Lactobacillales</taxon>
        <taxon>Lactobacillaceae</taxon>
        <taxon>Lacticaseibacillus</taxon>
    </lineage>
</organism>
<keyword evidence="2" id="KW-1185">Reference proteome</keyword>
<dbReference type="EMBL" id="JBHTOA010000023">
    <property type="protein sequence ID" value="MFD1398815.1"/>
    <property type="molecule type" value="Genomic_DNA"/>
</dbReference>
<protein>
    <submittedName>
        <fullName evidence="1">Uncharacterized protein</fullName>
    </submittedName>
</protein>
<gene>
    <name evidence="1" type="ORF">ACFQ41_05790</name>
</gene>
<evidence type="ECO:0000313" key="2">
    <source>
        <dbReference type="Proteomes" id="UP001597199"/>
    </source>
</evidence>
<evidence type="ECO:0000313" key="1">
    <source>
        <dbReference type="EMBL" id="MFD1398815.1"/>
    </source>
</evidence>
<comment type="caution">
    <text evidence="1">The sequence shown here is derived from an EMBL/GenBank/DDBJ whole genome shotgun (WGS) entry which is preliminary data.</text>
</comment>
<dbReference type="RefSeq" id="WP_268886762.1">
    <property type="nucleotide sequence ID" value="NZ_BOLV01000007.1"/>
</dbReference>
<dbReference type="Proteomes" id="UP001597199">
    <property type="component" value="Unassembled WGS sequence"/>
</dbReference>
<name>A0ABW4BG92_9LACO</name>
<proteinExistence type="predicted"/>
<accession>A0ABW4BG92</accession>